<dbReference type="OrthoDB" id="6222832at2"/>
<dbReference type="HOGENOM" id="CLU_043131_0_0_6"/>
<dbReference type="Pfam" id="PF06097">
    <property type="entry name" value="DUF945"/>
    <property type="match status" value="1"/>
</dbReference>
<dbReference type="STRING" id="1212491.LFA_0439"/>
<feature type="region of interest" description="Disordered" evidence="1">
    <location>
        <begin position="416"/>
        <end position="441"/>
    </location>
</feature>
<evidence type="ECO:0000313" key="2">
    <source>
        <dbReference type="EMBL" id="CEG55903.1"/>
    </source>
</evidence>
<evidence type="ECO:0000256" key="1">
    <source>
        <dbReference type="SAM" id="MobiDB-lite"/>
    </source>
</evidence>
<dbReference type="EMBL" id="LN614827">
    <property type="protein sequence ID" value="CEG55903.1"/>
    <property type="molecule type" value="Genomic_DNA"/>
</dbReference>
<feature type="compositionally biased region" description="Low complexity" evidence="1">
    <location>
        <begin position="416"/>
        <end position="427"/>
    </location>
</feature>
<dbReference type="RefSeq" id="WP_045094697.1">
    <property type="nucleotide sequence ID" value="NZ_LN614827.1"/>
</dbReference>
<proteinExistence type="predicted"/>
<organism evidence="2 3">
    <name type="scientific">Legionella fallonii LLAP-10</name>
    <dbReference type="NCBI Taxonomy" id="1212491"/>
    <lineage>
        <taxon>Bacteria</taxon>
        <taxon>Pseudomonadati</taxon>
        <taxon>Pseudomonadota</taxon>
        <taxon>Gammaproteobacteria</taxon>
        <taxon>Legionellales</taxon>
        <taxon>Legionellaceae</taxon>
        <taxon>Legionella</taxon>
    </lineage>
</organism>
<reference evidence="3" key="1">
    <citation type="submission" date="2014-09" db="EMBL/GenBank/DDBJ databases">
        <authorList>
            <person name="Gomez-Valero L."/>
        </authorList>
    </citation>
    <scope>NUCLEOTIDE SEQUENCE [LARGE SCALE GENOMIC DNA]</scope>
    <source>
        <strain evidence="3">ATCC700992</strain>
    </source>
</reference>
<dbReference type="AlphaFoldDB" id="A0A098G0A9"/>
<gene>
    <name evidence="2" type="ORF">LFA_0439</name>
</gene>
<keyword evidence="3" id="KW-1185">Reference proteome</keyword>
<dbReference type="KEGG" id="lfa:LFA_0439"/>
<evidence type="ECO:0008006" key="4">
    <source>
        <dbReference type="Google" id="ProtNLM"/>
    </source>
</evidence>
<sequence>MKKLAGLIIILAVLILGGYYGMGVLTEKTIKKNVEVINQSNGLFAQIEQYDRGWFTSDAKVKWRLHVPERVVTDEQGKSQTIAAQDYQSVMPIKVYHGPFIFADSKLRFGMGFAETVFSLPEQYNQQFDETFSKDSTKPKLDLSIFVNYMAQSTVELALPSFKLISKDGTGHFDWKGMESSTQMSSNLGKINGNIVIDGMTIAKDDTKVILDKVTSDFNLHKTHTGLYLGDAKFSLPEFDVMVKDKKMFEISNLDVGSDSDIKEKLFSTHFNVAIKTVITNGQTYGPGEIQIALRNLDADVLADINAQATAMQNGSDAERQKAMMALLPELPKLFSKGAEFEISKLSVKIPEGLIEGNLLVALPKGDNANPFELIQKIQGNAKLKMPKVIVKQLVQQSLVQQLAKQPDMQQALVQQMQAQQGSPAQANQPAPSQEQLAGMQADKQISAMEQNGLIMAQGADYVTEVKLEQGKFTVNGKPFDPSMLK</sequence>
<protein>
    <recommendedName>
        <fullName evidence="4">Membrane protein YdgA-like protein</fullName>
    </recommendedName>
</protein>
<dbReference type="InterPro" id="IPR010352">
    <property type="entry name" value="DUF945"/>
</dbReference>
<evidence type="ECO:0000313" key="3">
    <source>
        <dbReference type="Proteomes" id="UP000032430"/>
    </source>
</evidence>
<accession>A0A098G0A9</accession>
<name>A0A098G0A9_9GAMM</name>
<dbReference type="Proteomes" id="UP000032430">
    <property type="component" value="Chromosome I"/>
</dbReference>